<dbReference type="PANTHER" id="PTHR30619">
    <property type="entry name" value="DNA INTERNALIZATION/COMPETENCE PROTEIN COMEC/REC2"/>
    <property type="match status" value="1"/>
</dbReference>
<dbReference type="Pfam" id="PF00753">
    <property type="entry name" value="Lactamase_B"/>
    <property type="match status" value="1"/>
</dbReference>
<dbReference type="NCBIfam" id="TIGR00360">
    <property type="entry name" value="ComEC_N-term"/>
    <property type="match status" value="1"/>
</dbReference>
<sequence>MKRPLVVLSLAWVLGYFVHGWCRLPAMAYLLAALAALVGGGWAYYQWRKGVFITLLLVGVCLSGGRIAWVEGHSPSALSPLIGASAESSRSLPVVGKVTSLPECDGDRLLFVLDVERLRVGGKWQHLPQREPVQVTVALSDPSQWRRATQIKPQQTVAMPLTFQRPPLPRNPGAFDYREYLARRGIHWLAEGKSLSDFRLLAVAKYHPLYWMGGVRNWASETVKQIYPEQTSGVMRGILLGERKAVPERIEQDYATLGIIHVLSISGLHVSVLLAVGYWGLKRLGMTREKAAGLVMALLPLYVILTGMGAPVIRAALTAGMVLLATLLRRQQDVLSFLALSFLLQCGWNPHVLEEAGFQLTYAITAALVIGTGSLGDALPLPWAWARQALAGMLIAQGVSLPFALVHFHEYSLLSGVANLLFVPIVSLVVTPLGMGSVLLAAVWETGARAVAEMVTLCLYIVDGGVGVLAQMTPLHRLWQTPPGWWLVAYALASWYLFAAWCGAFRFHSGAHRVYGWICWIGLLFIAASMKIGSDATRITFLDVGQGDCAVVEAKSGQVIVIDGGGRDVRDGEASFDAGKQVVVPFLKFRGINQIDTLVMTHGDLDHIGGVKAIVERIPVKRVVRNSSPIQSPMEREVMTAIRRRGILVQVPRLHRWERLGEGVNWQFYHPGISTRHERNEDSLVFLLTVDGVRFLFTGDAGSPTEDQLLRQLRLPDIHLLKVAHHGSRSGTQSKWLEVLKPEHAVISAGKRNRYGHPAPEVIRRLQKERIHIWRTDLQGAIQVEVQTGRLRIASVLKDGG</sequence>
<dbReference type="AlphaFoldDB" id="A0AA45WLY3"/>
<dbReference type="PANTHER" id="PTHR30619:SF1">
    <property type="entry name" value="RECOMBINATION PROTEIN 2"/>
    <property type="match status" value="1"/>
</dbReference>
<feature type="transmembrane region" description="Helical" evidence="6">
    <location>
        <begin position="301"/>
        <end position="327"/>
    </location>
</feature>
<name>A0AA45WLY3_9BACL</name>
<dbReference type="InterPro" id="IPR025405">
    <property type="entry name" value="DUF4131"/>
</dbReference>
<comment type="subcellular location">
    <subcellularLocation>
        <location evidence="1">Cell membrane</location>
        <topology evidence="1">Multi-pass membrane protein</topology>
    </subcellularLocation>
</comment>
<keyword evidence="9" id="KW-1185">Reference proteome</keyword>
<organism evidence="8 9">
    <name type="scientific">Laceyella tengchongensis</name>
    <dbReference type="NCBI Taxonomy" id="574699"/>
    <lineage>
        <taxon>Bacteria</taxon>
        <taxon>Bacillati</taxon>
        <taxon>Bacillota</taxon>
        <taxon>Bacilli</taxon>
        <taxon>Bacillales</taxon>
        <taxon>Thermoactinomycetaceae</taxon>
        <taxon>Laceyella</taxon>
    </lineage>
</organism>
<protein>
    <submittedName>
        <fullName evidence="8">Competence protein ComEC</fullName>
    </submittedName>
</protein>
<dbReference type="NCBIfam" id="TIGR00361">
    <property type="entry name" value="ComEC_Rec2"/>
    <property type="match status" value="1"/>
</dbReference>
<keyword evidence="2" id="KW-1003">Cell membrane</keyword>
<dbReference type="SUPFAM" id="SSF56281">
    <property type="entry name" value="Metallo-hydrolase/oxidoreductase"/>
    <property type="match status" value="1"/>
</dbReference>
<dbReference type="Pfam" id="PF03772">
    <property type="entry name" value="Competence"/>
    <property type="match status" value="1"/>
</dbReference>
<feature type="transmembrane region" description="Helical" evidence="6">
    <location>
        <begin position="514"/>
        <end position="533"/>
    </location>
</feature>
<feature type="transmembrane region" description="Helical" evidence="6">
    <location>
        <begin position="254"/>
        <end position="281"/>
    </location>
</feature>
<feature type="transmembrane region" description="Helical" evidence="6">
    <location>
        <begin position="421"/>
        <end position="444"/>
    </location>
</feature>
<keyword evidence="5 6" id="KW-0472">Membrane</keyword>
<evidence type="ECO:0000256" key="1">
    <source>
        <dbReference type="ARBA" id="ARBA00004651"/>
    </source>
</evidence>
<feature type="transmembrane region" description="Helical" evidence="6">
    <location>
        <begin position="451"/>
        <end position="472"/>
    </location>
</feature>
<comment type="caution">
    <text evidence="8">The sequence shown here is derived from an EMBL/GenBank/DDBJ whole genome shotgun (WGS) entry which is preliminary data.</text>
</comment>
<evidence type="ECO:0000256" key="6">
    <source>
        <dbReference type="SAM" id="Phobius"/>
    </source>
</evidence>
<dbReference type="RefSeq" id="WP_102993008.1">
    <property type="nucleotide sequence ID" value="NZ_FXTU01000002.1"/>
</dbReference>
<feature type="transmembrane region" description="Helical" evidence="6">
    <location>
        <begin position="334"/>
        <end position="353"/>
    </location>
</feature>
<dbReference type="InterPro" id="IPR004477">
    <property type="entry name" value="ComEC_N"/>
</dbReference>
<accession>A0AA45WLY3</accession>
<dbReference type="SMART" id="SM00849">
    <property type="entry name" value="Lactamase_B"/>
    <property type="match status" value="1"/>
</dbReference>
<dbReference type="InterPro" id="IPR001279">
    <property type="entry name" value="Metallo-B-lactamas"/>
</dbReference>
<gene>
    <name evidence="8" type="ORF">SAMN06265361_102411</name>
</gene>
<feature type="transmembrane region" description="Helical" evidence="6">
    <location>
        <begin position="484"/>
        <end position="502"/>
    </location>
</feature>
<evidence type="ECO:0000256" key="3">
    <source>
        <dbReference type="ARBA" id="ARBA00022692"/>
    </source>
</evidence>
<dbReference type="Pfam" id="PF13567">
    <property type="entry name" value="DUF4131"/>
    <property type="match status" value="1"/>
</dbReference>
<keyword evidence="3 6" id="KW-0812">Transmembrane</keyword>
<dbReference type="Proteomes" id="UP001157946">
    <property type="component" value="Unassembled WGS sequence"/>
</dbReference>
<dbReference type="GO" id="GO:0030420">
    <property type="term" value="P:establishment of competence for transformation"/>
    <property type="evidence" value="ECO:0007669"/>
    <property type="project" value="InterPro"/>
</dbReference>
<evidence type="ECO:0000313" key="8">
    <source>
        <dbReference type="EMBL" id="SMP12921.1"/>
    </source>
</evidence>
<evidence type="ECO:0000256" key="5">
    <source>
        <dbReference type="ARBA" id="ARBA00023136"/>
    </source>
</evidence>
<dbReference type="GO" id="GO:0005886">
    <property type="term" value="C:plasma membrane"/>
    <property type="evidence" value="ECO:0007669"/>
    <property type="project" value="UniProtKB-SubCell"/>
</dbReference>
<dbReference type="EMBL" id="FXTU01000002">
    <property type="protein sequence ID" value="SMP12921.1"/>
    <property type="molecule type" value="Genomic_DNA"/>
</dbReference>
<dbReference type="InterPro" id="IPR052159">
    <property type="entry name" value="Competence_DNA_uptake"/>
</dbReference>
<dbReference type="Gene3D" id="3.60.15.10">
    <property type="entry name" value="Ribonuclease Z/Hydroxyacylglutathione hydrolase-like"/>
    <property type="match status" value="1"/>
</dbReference>
<evidence type="ECO:0000256" key="2">
    <source>
        <dbReference type="ARBA" id="ARBA00022475"/>
    </source>
</evidence>
<evidence type="ECO:0000259" key="7">
    <source>
        <dbReference type="SMART" id="SM00849"/>
    </source>
</evidence>
<evidence type="ECO:0000256" key="4">
    <source>
        <dbReference type="ARBA" id="ARBA00022989"/>
    </source>
</evidence>
<feature type="transmembrane region" description="Helical" evidence="6">
    <location>
        <begin position="359"/>
        <end position="378"/>
    </location>
</feature>
<dbReference type="CDD" id="cd07731">
    <property type="entry name" value="ComA-like_MBL-fold"/>
    <property type="match status" value="1"/>
</dbReference>
<reference evidence="8" key="1">
    <citation type="submission" date="2017-05" db="EMBL/GenBank/DDBJ databases">
        <authorList>
            <person name="Varghese N."/>
            <person name="Submissions S."/>
        </authorList>
    </citation>
    <scope>NUCLEOTIDE SEQUENCE</scope>
    <source>
        <strain evidence="8">DSM 45262</strain>
    </source>
</reference>
<keyword evidence="4 6" id="KW-1133">Transmembrane helix</keyword>
<evidence type="ECO:0000313" key="9">
    <source>
        <dbReference type="Proteomes" id="UP001157946"/>
    </source>
</evidence>
<feature type="transmembrane region" description="Helical" evidence="6">
    <location>
        <begin position="390"/>
        <end position="409"/>
    </location>
</feature>
<proteinExistence type="predicted"/>
<feature type="transmembrane region" description="Helical" evidence="6">
    <location>
        <begin position="30"/>
        <end position="47"/>
    </location>
</feature>
<dbReference type="InterPro" id="IPR035681">
    <property type="entry name" value="ComA-like_MBL"/>
</dbReference>
<dbReference type="InterPro" id="IPR036866">
    <property type="entry name" value="RibonucZ/Hydroxyglut_hydro"/>
</dbReference>
<feature type="domain" description="Metallo-beta-lactamase" evidence="7">
    <location>
        <begin position="546"/>
        <end position="751"/>
    </location>
</feature>
<dbReference type="InterPro" id="IPR004797">
    <property type="entry name" value="Competence_ComEC/Rec2"/>
</dbReference>